<evidence type="ECO:0000256" key="4">
    <source>
        <dbReference type="ARBA" id="ARBA00022801"/>
    </source>
</evidence>
<dbReference type="NCBIfam" id="TIGR03356">
    <property type="entry name" value="BGL"/>
    <property type="match status" value="1"/>
</dbReference>
<evidence type="ECO:0000256" key="1">
    <source>
        <dbReference type="ARBA" id="ARBA00000448"/>
    </source>
</evidence>
<dbReference type="PANTHER" id="PTHR10353">
    <property type="entry name" value="GLYCOSYL HYDROLASE"/>
    <property type="match status" value="1"/>
</dbReference>
<dbReference type="SUPFAM" id="SSF51445">
    <property type="entry name" value="(Trans)glycosidases"/>
    <property type="match status" value="1"/>
</dbReference>
<feature type="region of interest" description="Disordered" evidence="11">
    <location>
        <begin position="28"/>
        <end position="51"/>
    </location>
</feature>
<dbReference type="Gene3D" id="3.20.20.80">
    <property type="entry name" value="Glycosidases"/>
    <property type="match status" value="1"/>
</dbReference>
<organism evidence="13 14">
    <name type="scientific">Rhodanobacter caeni</name>
    <dbReference type="NCBI Taxonomy" id="657654"/>
    <lineage>
        <taxon>Bacteria</taxon>
        <taxon>Pseudomonadati</taxon>
        <taxon>Pseudomonadota</taxon>
        <taxon>Gammaproteobacteria</taxon>
        <taxon>Lysobacterales</taxon>
        <taxon>Rhodanobacteraceae</taxon>
        <taxon>Rhodanobacter</taxon>
    </lineage>
</organism>
<dbReference type="Pfam" id="PF00232">
    <property type="entry name" value="Glyco_hydro_1"/>
    <property type="match status" value="1"/>
</dbReference>
<evidence type="ECO:0000256" key="3">
    <source>
        <dbReference type="ARBA" id="ARBA00012744"/>
    </source>
</evidence>
<accession>A0ABN0UXD9</accession>
<reference evidence="13 14" key="1">
    <citation type="journal article" date="2019" name="Int. J. Syst. Evol. Microbiol.">
        <title>The Global Catalogue of Microorganisms (GCM) 10K type strain sequencing project: providing services to taxonomists for standard genome sequencing and annotation.</title>
        <authorList>
            <consortium name="The Broad Institute Genomics Platform"/>
            <consortium name="The Broad Institute Genome Sequencing Center for Infectious Disease"/>
            <person name="Wu L."/>
            <person name="Ma J."/>
        </authorList>
    </citation>
    <scope>NUCLEOTIDE SEQUENCE [LARGE SCALE GENOMIC DNA]</scope>
    <source>
        <strain evidence="13 14">JCM 16242</strain>
    </source>
</reference>
<evidence type="ECO:0000256" key="10">
    <source>
        <dbReference type="RuleBase" id="RU361175"/>
    </source>
</evidence>
<comment type="similarity">
    <text evidence="2 10">Belongs to the glycosyl hydrolase 1 family.</text>
</comment>
<proteinExistence type="inferred from homology"/>
<comment type="catalytic activity">
    <reaction evidence="1 10">
        <text>Hydrolysis of terminal, non-reducing beta-D-glucosyl residues with release of beta-D-glucose.</text>
        <dbReference type="EC" id="3.2.1.21"/>
    </reaction>
</comment>
<keyword evidence="6" id="KW-0119">Carbohydrate metabolism</keyword>
<evidence type="ECO:0000256" key="9">
    <source>
        <dbReference type="PROSITE-ProRule" id="PRU10055"/>
    </source>
</evidence>
<keyword evidence="7 10" id="KW-0326">Glycosidase</keyword>
<evidence type="ECO:0000256" key="7">
    <source>
        <dbReference type="ARBA" id="ARBA00023295"/>
    </source>
</evidence>
<keyword evidence="12" id="KW-0732">Signal</keyword>
<evidence type="ECO:0000256" key="11">
    <source>
        <dbReference type="SAM" id="MobiDB-lite"/>
    </source>
</evidence>
<evidence type="ECO:0000313" key="13">
    <source>
        <dbReference type="EMBL" id="GAA0264522.1"/>
    </source>
</evidence>
<evidence type="ECO:0000313" key="14">
    <source>
        <dbReference type="Proteomes" id="UP001500657"/>
    </source>
</evidence>
<evidence type="ECO:0000256" key="5">
    <source>
        <dbReference type="ARBA" id="ARBA00023001"/>
    </source>
</evidence>
<keyword evidence="14" id="KW-1185">Reference proteome</keyword>
<keyword evidence="4 10" id="KW-0378">Hydrolase</keyword>
<dbReference type="EMBL" id="BAAAFO010000007">
    <property type="protein sequence ID" value="GAA0264522.1"/>
    <property type="molecule type" value="Genomic_DNA"/>
</dbReference>
<feature type="active site" description="Nucleophile" evidence="9">
    <location>
        <position position="400"/>
    </location>
</feature>
<name>A0ABN0UXD9_9GAMM</name>
<feature type="signal peptide" evidence="12">
    <location>
        <begin position="1"/>
        <end position="24"/>
    </location>
</feature>
<evidence type="ECO:0000256" key="2">
    <source>
        <dbReference type="ARBA" id="ARBA00010838"/>
    </source>
</evidence>
<comment type="caution">
    <text evidence="13">The sequence shown here is derived from an EMBL/GenBank/DDBJ whole genome shotgun (WGS) entry which is preliminary data.</text>
</comment>
<evidence type="ECO:0000256" key="12">
    <source>
        <dbReference type="SAM" id="SignalP"/>
    </source>
</evidence>
<dbReference type="InterPro" id="IPR018120">
    <property type="entry name" value="Glyco_hydro_1_AS"/>
</dbReference>
<dbReference type="EC" id="3.2.1.21" evidence="3 10"/>
<dbReference type="Proteomes" id="UP001500657">
    <property type="component" value="Unassembled WGS sequence"/>
</dbReference>
<dbReference type="PROSITE" id="PS00653">
    <property type="entry name" value="GLYCOSYL_HYDROL_F1_2"/>
    <property type="match status" value="1"/>
</dbReference>
<sequence length="493" mass="54327">MKRRDFLRTGLVVGTSVAATPVLAMGAATSASGTGNEPASPSGKPQTHSRAPLFPKDFRWGCATAAYQIEGAVDEDGRGKTNWDIFSHTPGLVANNDNGDVACDSYHRYPEDIALLKDLGVRSYRMSIAWSRIFPEGRGKPNQKGVDHYNKVIDALLAAGIEPHVTMFHWDLPAALPGGWQNRDTAYALADYSGYVASQLSDRVHHFMTVNELRCFTDQGYGSGIKAPGLKLPQAEVNQVRHNGILGHGLAVQAIRAHAKPGTQVGLADNTVFFLPAFDTPEHVAAAKKATRENNAMFMTAIMEGRYIDEYLKQEGAAAPKVEPGDMKIISSPLDFVGLNIYAPEWVRADDGPAGYKYIPHIASSPRMASPWLVVGPEVAYWGVRMTSELWKPKAIYITENGASADDPVTDGHIDDADRIMYLRNYVGQFQRAVAEGYPLKGYFLWSLLDNFEWADGYGKRFGLHYVDFATQKRTPKLSAAWYKEVIRQSRVV</sequence>
<evidence type="ECO:0000256" key="6">
    <source>
        <dbReference type="ARBA" id="ARBA00023277"/>
    </source>
</evidence>
<dbReference type="InterPro" id="IPR033132">
    <property type="entry name" value="GH_1_N_CS"/>
</dbReference>
<gene>
    <name evidence="13" type="ORF">GCM10009126_32790</name>
</gene>
<keyword evidence="5" id="KW-0136">Cellulose degradation</keyword>
<feature type="chain" id="PRO_5046693558" description="Beta-glucosidase" evidence="12">
    <location>
        <begin position="25"/>
        <end position="493"/>
    </location>
</feature>
<protein>
    <recommendedName>
        <fullName evidence="3 10">Beta-glucosidase</fullName>
        <ecNumber evidence="3 10">3.2.1.21</ecNumber>
    </recommendedName>
</protein>
<dbReference type="InterPro" id="IPR001360">
    <property type="entry name" value="Glyco_hydro_1"/>
</dbReference>
<keyword evidence="8" id="KW-0624">Polysaccharide degradation</keyword>
<dbReference type="PROSITE" id="PS00572">
    <property type="entry name" value="GLYCOSYL_HYDROL_F1_1"/>
    <property type="match status" value="1"/>
</dbReference>
<evidence type="ECO:0000256" key="8">
    <source>
        <dbReference type="ARBA" id="ARBA00023326"/>
    </source>
</evidence>
<dbReference type="InterPro" id="IPR017736">
    <property type="entry name" value="Glyco_hydro_1_beta-glucosidase"/>
</dbReference>
<dbReference type="PRINTS" id="PR00131">
    <property type="entry name" value="GLHYDRLASE1"/>
</dbReference>
<dbReference type="PANTHER" id="PTHR10353:SF36">
    <property type="entry name" value="LP05116P"/>
    <property type="match status" value="1"/>
</dbReference>
<dbReference type="InterPro" id="IPR017853">
    <property type="entry name" value="GH"/>
</dbReference>
<feature type="compositionally biased region" description="Polar residues" evidence="11">
    <location>
        <begin position="37"/>
        <end position="49"/>
    </location>
</feature>